<dbReference type="Gene3D" id="3.30.420.10">
    <property type="entry name" value="Ribonuclease H-like superfamily/Ribonuclease H"/>
    <property type="match status" value="1"/>
</dbReference>
<evidence type="ECO:0000256" key="3">
    <source>
        <dbReference type="ARBA" id="ARBA00022722"/>
    </source>
</evidence>
<dbReference type="GO" id="GO:0003676">
    <property type="term" value="F:nucleic acid binding"/>
    <property type="evidence" value="ECO:0007669"/>
    <property type="project" value="InterPro"/>
</dbReference>
<dbReference type="RefSeq" id="WP_053998534.1">
    <property type="nucleotide sequence ID" value="NZ_JXMU01000008.1"/>
</dbReference>
<accession>A0A0M9GN03</accession>
<dbReference type="InterPro" id="IPR006292">
    <property type="entry name" value="RNase_D"/>
</dbReference>
<proteinExistence type="inferred from homology"/>
<organism evidence="8 9">
    <name type="scientific">Ahrensia marina</name>
    <dbReference type="NCBI Taxonomy" id="1514904"/>
    <lineage>
        <taxon>Bacteria</taxon>
        <taxon>Pseudomonadati</taxon>
        <taxon>Pseudomonadota</taxon>
        <taxon>Alphaproteobacteria</taxon>
        <taxon>Hyphomicrobiales</taxon>
        <taxon>Ahrensiaceae</taxon>
        <taxon>Ahrensia</taxon>
    </lineage>
</organism>
<dbReference type="InterPro" id="IPR044876">
    <property type="entry name" value="HRDC_dom_sf"/>
</dbReference>
<comment type="catalytic activity">
    <reaction evidence="6">
        <text>Exonucleolytic cleavage that removes extra residues from the 3'-terminus of tRNA to produce 5'-mononucleotides.</text>
        <dbReference type="EC" id="3.1.13.5"/>
    </reaction>
</comment>
<dbReference type="PANTHER" id="PTHR47649">
    <property type="entry name" value="RIBONUCLEASE D"/>
    <property type="match status" value="1"/>
</dbReference>
<dbReference type="GO" id="GO:0000166">
    <property type="term" value="F:nucleotide binding"/>
    <property type="evidence" value="ECO:0007669"/>
    <property type="project" value="InterPro"/>
</dbReference>
<dbReference type="PATRIC" id="fig|1514904.3.peg.3316"/>
<dbReference type="InterPro" id="IPR010997">
    <property type="entry name" value="HRDC-like_sf"/>
</dbReference>
<evidence type="ECO:0000256" key="2">
    <source>
        <dbReference type="ARBA" id="ARBA00022694"/>
    </source>
</evidence>
<gene>
    <name evidence="6" type="primary">rnd</name>
    <name evidence="8" type="ORF">SU32_06415</name>
</gene>
<dbReference type="Pfam" id="PF00570">
    <property type="entry name" value="HRDC"/>
    <property type="match status" value="1"/>
</dbReference>
<evidence type="ECO:0000259" key="7">
    <source>
        <dbReference type="PROSITE" id="PS50967"/>
    </source>
</evidence>
<evidence type="ECO:0000313" key="9">
    <source>
        <dbReference type="Proteomes" id="UP000038011"/>
    </source>
</evidence>
<dbReference type="EMBL" id="JXMU01000008">
    <property type="protein sequence ID" value="KPB01717.1"/>
    <property type="molecule type" value="Genomic_DNA"/>
</dbReference>
<dbReference type="EC" id="3.1.13.5" evidence="6"/>
<comment type="caution">
    <text evidence="8">The sequence shown here is derived from an EMBL/GenBank/DDBJ whole genome shotgun (WGS) entry which is preliminary data.</text>
</comment>
<comment type="similarity">
    <text evidence="6">Belongs to the RNase D family.</text>
</comment>
<keyword evidence="2 6" id="KW-0819">tRNA processing</keyword>
<keyword evidence="9" id="KW-1185">Reference proteome</keyword>
<dbReference type="InterPro" id="IPR002562">
    <property type="entry name" value="3'-5'_exonuclease_dom"/>
</dbReference>
<comment type="cofactor">
    <cofactor evidence="6">
        <name>a divalent metal cation</name>
        <dbReference type="ChEBI" id="CHEBI:60240"/>
    </cofactor>
</comment>
<dbReference type="SUPFAM" id="SSF47819">
    <property type="entry name" value="HRDC-like"/>
    <property type="match status" value="2"/>
</dbReference>
<dbReference type="InterPro" id="IPR002121">
    <property type="entry name" value="HRDC_dom"/>
</dbReference>
<evidence type="ECO:0000256" key="5">
    <source>
        <dbReference type="ARBA" id="ARBA00022839"/>
    </source>
</evidence>
<dbReference type="GO" id="GO:0008408">
    <property type="term" value="F:3'-5' exonuclease activity"/>
    <property type="evidence" value="ECO:0007669"/>
    <property type="project" value="InterPro"/>
</dbReference>
<evidence type="ECO:0000256" key="4">
    <source>
        <dbReference type="ARBA" id="ARBA00022801"/>
    </source>
</evidence>
<dbReference type="GO" id="GO:0005737">
    <property type="term" value="C:cytoplasm"/>
    <property type="evidence" value="ECO:0007669"/>
    <property type="project" value="UniProtKB-SubCell"/>
</dbReference>
<evidence type="ECO:0000256" key="1">
    <source>
        <dbReference type="ARBA" id="ARBA00022490"/>
    </source>
</evidence>
<protein>
    <recommendedName>
        <fullName evidence="6">Ribonuclease D</fullName>
        <shortName evidence="6">RNase D</shortName>
        <ecNumber evidence="6">3.1.13.5</ecNumber>
    </recommendedName>
</protein>
<keyword evidence="3 6" id="KW-0540">Nuclease</keyword>
<dbReference type="Gene3D" id="1.10.150.80">
    <property type="entry name" value="HRDC domain"/>
    <property type="match status" value="1"/>
</dbReference>
<dbReference type="NCBIfam" id="TIGR01388">
    <property type="entry name" value="rnd"/>
    <property type="match status" value="1"/>
</dbReference>
<dbReference type="GO" id="GO:0042780">
    <property type="term" value="P:tRNA 3'-end processing"/>
    <property type="evidence" value="ECO:0007669"/>
    <property type="project" value="UniProtKB-UniRule"/>
</dbReference>
<comment type="subcellular location">
    <subcellularLocation>
        <location evidence="6">Cytoplasm</location>
    </subcellularLocation>
</comment>
<dbReference type="HAMAP" id="MF_01899">
    <property type="entry name" value="RNase_D"/>
    <property type="match status" value="1"/>
</dbReference>
<dbReference type="SUPFAM" id="SSF53098">
    <property type="entry name" value="Ribonuclease H-like"/>
    <property type="match status" value="1"/>
</dbReference>
<name>A0A0M9GN03_9HYPH</name>
<dbReference type="InterPro" id="IPR012337">
    <property type="entry name" value="RNaseH-like_sf"/>
</dbReference>
<dbReference type="SMART" id="SM00341">
    <property type="entry name" value="HRDC"/>
    <property type="match status" value="1"/>
</dbReference>
<reference evidence="8 9" key="1">
    <citation type="submission" date="2015-01" db="EMBL/GenBank/DDBJ databases">
        <title>Ahrensia donghaiensis sp. nov., a novel dimethylsulphoniopropionate-cleavage bacterium isolated from seawater and emended descriptions of the genus Ahrensia and Ahrensia kielensis.</title>
        <authorList>
            <person name="Liu J."/>
        </authorList>
    </citation>
    <scope>NUCLEOTIDE SEQUENCE [LARGE SCALE GENOMIC DNA]</scope>
    <source>
        <strain evidence="8 9">LZD062</strain>
    </source>
</reference>
<sequence>MSLTTINDTATLADVCARFATHPYVTVDTEFVRETTFWPDLCLVQVASDDEAVLIDPLAEGIDLTPLHDLMANKDVIKVFHAARQDVEIFYKLSGKLPEPLFDTQVAAMVCGFGDSIAYDQLVRRICGAHIDKSLRFTNWKLRPLSQQQLEYALADVTHLRDVYKFLKDKLAEEKRTHWLAEEMDILTTPKTYDLPPAEAWTRLKLRIKKPIEFAILKNLAEWRETEARTRNVPRNRIIKDDAIYEISQSQPKDTNALARLRTLHKGFEKSSNGRAILECVARAHALDRDELPKIPRPSHSPEGTSAAVDLLKVLLKLTAEEYDVAVKIIASSDQLEQIAILGEQADVPAMKGWRKELFGERALKLLNGKSGLRFENRKIGVVDIE</sequence>
<dbReference type="AlphaFoldDB" id="A0A0M9GN03"/>
<dbReference type="SMART" id="SM00474">
    <property type="entry name" value="35EXOc"/>
    <property type="match status" value="1"/>
</dbReference>
<dbReference type="STRING" id="1514904.SU32_06415"/>
<keyword evidence="1 6" id="KW-0963">Cytoplasm</keyword>
<comment type="function">
    <text evidence="6">Exonuclease involved in the 3' processing of various precursor tRNAs. Initiates hydrolysis at the 3'-terminus of an RNA molecule and releases 5'-mononucleotides.</text>
</comment>
<dbReference type="CDD" id="cd06142">
    <property type="entry name" value="RNaseD_exo"/>
    <property type="match status" value="1"/>
</dbReference>
<evidence type="ECO:0000313" key="8">
    <source>
        <dbReference type="EMBL" id="KPB01717.1"/>
    </source>
</evidence>
<dbReference type="PROSITE" id="PS50967">
    <property type="entry name" value="HRDC"/>
    <property type="match status" value="1"/>
</dbReference>
<dbReference type="GO" id="GO:0033890">
    <property type="term" value="F:ribonuclease D activity"/>
    <property type="evidence" value="ECO:0007669"/>
    <property type="project" value="UniProtKB-UniRule"/>
</dbReference>
<keyword evidence="4 6" id="KW-0378">Hydrolase</keyword>
<dbReference type="Pfam" id="PF01612">
    <property type="entry name" value="DNA_pol_A_exo1"/>
    <property type="match status" value="1"/>
</dbReference>
<dbReference type="OrthoDB" id="9800549at2"/>
<dbReference type="InterPro" id="IPR051086">
    <property type="entry name" value="RNase_D-like"/>
</dbReference>
<keyword evidence="5 6" id="KW-0269">Exonuclease</keyword>
<dbReference type="Proteomes" id="UP000038011">
    <property type="component" value="Unassembled WGS sequence"/>
</dbReference>
<dbReference type="InterPro" id="IPR036397">
    <property type="entry name" value="RNaseH_sf"/>
</dbReference>
<evidence type="ECO:0000256" key="6">
    <source>
        <dbReference type="HAMAP-Rule" id="MF_01899"/>
    </source>
</evidence>
<dbReference type="PANTHER" id="PTHR47649:SF1">
    <property type="entry name" value="RIBONUCLEASE D"/>
    <property type="match status" value="1"/>
</dbReference>
<feature type="domain" description="HRDC" evidence="7">
    <location>
        <begin position="210"/>
        <end position="291"/>
    </location>
</feature>